<accession>A0A0M0KDN7</accession>
<name>A0A0M0KDN7_ALKHA</name>
<dbReference type="Pfam" id="PF17279">
    <property type="entry name" value="DUF5344"/>
    <property type="match status" value="1"/>
</dbReference>
<dbReference type="AlphaFoldDB" id="A0A0M0KDN7"/>
<protein>
    <submittedName>
        <fullName evidence="1">Uncharacterized protein</fullName>
    </submittedName>
</protein>
<dbReference type="InterPro" id="IPR046318">
    <property type="entry name" value="DUF5344"/>
</dbReference>
<dbReference type="PATRIC" id="fig|136160.3.peg.3599"/>
<sequence length="87" mass="9468">MEIKVNVAEVSALLQVVGEVAGSFNTQPTKETEDLDMMATFGDIKNELDDCLNAYMHAAAGMQEQLQSQIQTYDKVDQALATKIGSN</sequence>
<gene>
    <name evidence="1" type="ORF">AMD02_18210</name>
</gene>
<organism evidence="1">
    <name type="scientific">Halalkalibacterium halodurans</name>
    <name type="common">Bacillus halodurans</name>
    <dbReference type="NCBI Taxonomy" id="86665"/>
    <lineage>
        <taxon>Bacteria</taxon>
        <taxon>Bacillati</taxon>
        <taxon>Bacillota</taxon>
        <taxon>Bacilli</taxon>
        <taxon>Bacillales</taxon>
        <taxon>Bacillaceae</taxon>
        <taxon>Halalkalibacterium (ex Joshi et al. 2022)</taxon>
    </lineage>
</organism>
<dbReference type="RefSeq" id="WP_053432379.1">
    <property type="nucleotide sequence ID" value="NZ_CP040441.1"/>
</dbReference>
<dbReference type="EMBL" id="LILD01000010">
    <property type="protein sequence ID" value="KOO36528.1"/>
    <property type="molecule type" value="Genomic_DNA"/>
</dbReference>
<proteinExistence type="predicted"/>
<reference evidence="1" key="1">
    <citation type="submission" date="2015-08" db="EMBL/GenBank/DDBJ databases">
        <title>Complete DNA Sequence of Pseudomonas syringae pv. actinidiae, the Causal Agent of Kiwifruit Canker Disease.</title>
        <authorList>
            <person name="Rikkerink E.H.A."/>
            <person name="Fineran P.C."/>
        </authorList>
    </citation>
    <scope>NUCLEOTIDE SEQUENCE</scope>
    <source>
        <strain evidence="1">DSM 13666</strain>
    </source>
</reference>
<dbReference type="GeneID" id="87599599"/>
<comment type="caution">
    <text evidence="1">The sequence shown here is derived from an EMBL/GenBank/DDBJ whole genome shotgun (WGS) entry which is preliminary data.</text>
</comment>
<evidence type="ECO:0000313" key="1">
    <source>
        <dbReference type="EMBL" id="KOO36528.1"/>
    </source>
</evidence>